<feature type="transmembrane region" description="Helical" evidence="2">
    <location>
        <begin position="158"/>
        <end position="184"/>
    </location>
</feature>
<keyword evidence="2" id="KW-0812">Transmembrane</keyword>
<feature type="domain" description="TNFR-Cys" evidence="4">
    <location>
        <begin position="107"/>
        <end position="145"/>
    </location>
</feature>
<keyword evidence="2" id="KW-1133">Transmembrane helix</keyword>
<dbReference type="PANTHER" id="PTHR47388">
    <property type="entry name" value="TUMOR NECROSIS FACTOR RECEPTOR SUPERFAMILY MEMBER 18"/>
    <property type="match status" value="1"/>
</dbReference>
<evidence type="ECO:0000259" key="4">
    <source>
        <dbReference type="SMART" id="SM00208"/>
    </source>
</evidence>
<comment type="caution">
    <text evidence="5">The sequence shown here is derived from an EMBL/GenBank/DDBJ whole genome shotgun (WGS) entry which is preliminary data.</text>
</comment>
<accession>A0A8J5ZSV7</accession>
<dbReference type="GO" id="GO:0009897">
    <property type="term" value="C:external side of plasma membrane"/>
    <property type="evidence" value="ECO:0007669"/>
    <property type="project" value="TreeGrafter"/>
</dbReference>
<dbReference type="OrthoDB" id="9374769at2759"/>
<dbReference type="Gene3D" id="2.10.50.10">
    <property type="entry name" value="Tumor Necrosis Factor Receptor, subunit A, domain 2"/>
    <property type="match status" value="1"/>
</dbReference>
<dbReference type="InterPro" id="IPR001368">
    <property type="entry name" value="TNFR/NGFR_Cys_rich_reg"/>
</dbReference>
<dbReference type="AlphaFoldDB" id="A0A8J5ZSV7"/>
<evidence type="ECO:0000313" key="6">
    <source>
        <dbReference type="Proteomes" id="UP000700334"/>
    </source>
</evidence>
<evidence type="ECO:0000256" key="2">
    <source>
        <dbReference type="SAM" id="Phobius"/>
    </source>
</evidence>
<dbReference type="InterPro" id="IPR022318">
    <property type="entry name" value="TNFR_18"/>
</dbReference>
<feature type="signal peptide" evidence="3">
    <location>
        <begin position="1"/>
        <end position="22"/>
    </location>
</feature>
<feature type="region of interest" description="Disordered" evidence="1">
    <location>
        <begin position="194"/>
        <end position="213"/>
    </location>
</feature>
<dbReference type="Proteomes" id="UP000700334">
    <property type="component" value="Unassembled WGS sequence"/>
</dbReference>
<evidence type="ECO:0000256" key="1">
    <source>
        <dbReference type="SAM" id="MobiDB-lite"/>
    </source>
</evidence>
<dbReference type="GO" id="GO:0045785">
    <property type="term" value="P:positive regulation of cell adhesion"/>
    <property type="evidence" value="ECO:0007669"/>
    <property type="project" value="TreeGrafter"/>
</dbReference>
<keyword evidence="2" id="KW-0472">Membrane</keyword>
<proteinExistence type="predicted"/>
<dbReference type="InterPro" id="IPR034018">
    <property type="entry name" value="TNFRSF18_N"/>
</dbReference>
<dbReference type="SMART" id="SM00208">
    <property type="entry name" value="TNFR"/>
    <property type="match status" value="1"/>
</dbReference>
<dbReference type="GO" id="GO:0005031">
    <property type="term" value="F:tumor necrosis factor receptor activity"/>
    <property type="evidence" value="ECO:0007669"/>
    <property type="project" value="InterPro"/>
</dbReference>
<keyword evidence="5" id="KW-0675">Receptor</keyword>
<evidence type="ECO:0000256" key="3">
    <source>
        <dbReference type="SAM" id="SignalP"/>
    </source>
</evidence>
<dbReference type="PANTHER" id="PTHR47388:SF1">
    <property type="entry name" value="TUMOR NECROSIS FACTOR RECEPTOR SUPERFAMILY MEMBER 18"/>
    <property type="match status" value="1"/>
</dbReference>
<sequence>MGARAAPTALCALALLCALGLGQRCGPGRSVRGTGTDARCCLPPGCPSRSPAQDCDDEEDSGACFCLQPEFHCADPQCSSCQHHRCPPGQGVRPHGQFKFGFNCVDCAPGTFSPGQEGRCMPWADCSQFGFSTVFPGNQTHNAVCSLGPPPAAPAGPLALATLTLAACVLALTAAQLSLLLWWLRRPQPLGQWCPGPSGEASPGLAEDGSPPVGARLPTEDACSCQFPEEERGEPLLEDKARPGDLWV</sequence>
<protein>
    <submittedName>
        <fullName evidence="5">Tumor necrosis factor receptor superfamily member 18</fullName>
    </submittedName>
</protein>
<dbReference type="GO" id="GO:0043066">
    <property type="term" value="P:negative regulation of apoptotic process"/>
    <property type="evidence" value="ECO:0007669"/>
    <property type="project" value="InterPro"/>
</dbReference>
<dbReference type="EMBL" id="JAGFMF010012255">
    <property type="protein sequence ID" value="KAG8505512.1"/>
    <property type="molecule type" value="Genomic_DNA"/>
</dbReference>
<gene>
    <name evidence="5" type="ORF">J0S82_016256</name>
</gene>
<organism evidence="5 6">
    <name type="scientific">Galemys pyrenaicus</name>
    <name type="common">Iberian desman</name>
    <name type="synonym">Pyrenean desman</name>
    <dbReference type="NCBI Taxonomy" id="202257"/>
    <lineage>
        <taxon>Eukaryota</taxon>
        <taxon>Metazoa</taxon>
        <taxon>Chordata</taxon>
        <taxon>Craniata</taxon>
        <taxon>Vertebrata</taxon>
        <taxon>Euteleostomi</taxon>
        <taxon>Mammalia</taxon>
        <taxon>Eutheria</taxon>
        <taxon>Laurasiatheria</taxon>
        <taxon>Eulipotyphla</taxon>
        <taxon>Talpidae</taxon>
        <taxon>Galemys</taxon>
    </lineage>
</organism>
<feature type="region of interest" description="Disordered" evidence="1">
    <location>
        <begin position="229"/>
        <end position="248"/>
    </location>
</feature>
<feature type="chain" id="PRO_5035284814" evidence="3">
    <location>
        <begin position="23"/>
        <end position="248"/>
    </location>
</feature>
<keyword evidence="3" id="KW-0732">Signal</keyword>
<keyword evidence="6" id="KW-1185">Reference proteome</keyword>
<dbReference type="PRINTS" id="PR01968">
    <property type="entry name" value="TNFACTORR18"/>
</dbReference>
<dbReference type="InterPro" id="IPR053107">
    <property type="entry name" value="TNFRSF18"/>
</dbReference>
<evidence type="ECO:0000313" key="5">
    <source>
        <dbReference type="EMBL" id="KAG8505512.1"/>
    </source>
</evidence>
<name>A0A8J5ZSV7_GALPY</name>
<reference evidence="5" key="1">
    <citation type="journal article" date="2021" name="Evol. Appl.">
        <title>The genome of the Pyrenean desman and the effects of bottlenecks and inbreeding on the genomic landscape of an endangered species.</title>
        <authorList>
            <person name="Escoda L."/>
            <person name="Castresana J."/>
        </authorList>
    </citation>
    <scope>NUCLEOTIDE SEQUENCE</scope>
    <source>
        <strain evidence="5">IBE-C5619</strain>
    </source>
</reference>
<dbReference type="CDD" id="cd13417">
    <property type="entry name" value="TNFRSF18"/>
    <property type="match status" value="1"/>
</dbReference>